<dbReference type="InterPro" id="IPR050681">
    <property type="entry name" value="CDF/SLC30A"/>
</dbReference>
<evidence type="ECO:0000256" key="7">
    <source>
        <dbReference type="ARBA" id="ARBA00023065"/>
    </source>
</evidence>
<feature type="region of interest" description="Disordered" evidence="9">
    <location>
        <begin position="17"/>
        <end position="43"/>
    </location>
</feature>
<organism evidence="13 14">
    <name type="scientific">Arcobacter aquimarinus</name>
    <dbReference type="NCBI Taxonomy" id="1315211"/>
    <lineage>
        <taxon>Bacteria</taxon>
        <taxon>Pseudomonadati</taxon>
        <taxon>Campylobacterota</taxon>
        <taxon>Epsilonproteobacteria</taxon>
        <taxon>Campylobacterales</taxon>
        <taxon>Arcobacteraceae</taxon>
        <taxon>Arcobacter</taxon>
    </lineage>
</organism>
<feature type="transmembrane region" description="Helical" evidence="10">
    <location>
        <begin position="49"/>
        <end position="69"/>
    </location>
</feature>
<dbReference type="NCBIfam" id="TIGR01297">
    <property type="entry name" value="CDF"/>
    <property type="match status" value="1"/>
</dbReference>
<dbReference type="InterPro" id="IPR036837">
    <property type="entry name" value="Cation_efflux_CTD_sf"/>
</dbReference>
<dbReference type="InterPro" id="IPR058533">
    <property type="entry name" value="Cation_efflux_TM"/>
</dbReference>
<evidence type="ECO:0000256" key="8">
    <source>
        <dbReference type="ARBA" id="ARBA00023136"/>
    </source>
</evidence>
<dbReference type="AlphaFoldDB" id="A0AAE7B4P5"/>
<evidence type="ECO:0000259" key="11">
    <source>
        <dbReference type="Pfam" id="PF01545"/>
    </source>
</evidence>
<evidence type="ECO:0000256" key="1">
    <source>
        <dbReference type="ARBA" id="ARBA00004141"/>
    </source>
</evidence>
<reference evidence="13 14" key="1">
    <citation type="submission" date="2018-07" db="EMBL/GenBank/DDBJ databases">
        <title>Identification of phenol metabolism pathways in Arcobacter.</title>
        <authorList>
            <person name="Miller W.G."/>
            <person name="Yee E."/>
            <person name="Bono J.L."/>
        </authorList>
    </citation>
    <scope>NUCLEOTIDE SEQUENCE [LARGE SCALE GENOMIC DNA]</scope>
    <source>
        <strain evidence="13 14">W63</strain>
    </source>
</reference>
<evidence type="ECO:0000256" key="3">
    <source>
        <dbReference type="ARBA" id="ARBA00022448"/>
    </source>
</evidence>
<evidence type="ECO:0000259" key="12">
    <source>
        <dbReference type="Pfam" id="PF16916"/>
    </source>
</evidence>
<proteinExistence type="inferred from homology"/>
<feature type="transmembrane region" description="Helical" evidence="10">
    <location>
        <begin position="148"/>
        <end position="172"/>
    </location>
</feature>
<dbReference type="InterPro" id="IPR027469">
    <property type="entry name" value="Cation_efflux_TMD_sf"/>
</dbReference>
<evidence type="ECO:0000256" key="6">
    <source>
        <dbReference type="ARBA" id="ARBA00022989"/>
    </source>
</evidence>
<feature type="transmembrane region" description="Helical" evidence="10">
    <location>
        <begin position="112"/>
        <end position="136"/>
    </location>
</feature>
<gene>
    <name evidence="13" type="ORF">AAQM_1000</name>
</gene>
<protein>
    <submittedName>
        <fullName evidence="13">Divalent metal cation transporter</fullName>
    </submittedName>
</protein>
<dbReference type="SUPFAM" id="SSF161111">
    <property type="entry name" value="Cation efflux protein transmembrane domain-like"/>
    <property type="match status" value="1"/>
</dbReference>
<feature type="transmembrane region" description="Helical" evidence="10">
    <location>
        <begin position="184"/>
        <end position="205"/>
    </location>
</feature>
<accession>A0AAE7B4P5</accession>
<dbReference type="KEGG" id="aaqi:AAQM_1000"/>
<evidence type="ECO:0000256" key="5">
    <source>
        <dbReference type="ARBA" id="ARBA00022906"/>
    </source>
</evidence>
<keyword evidence="6 10" id="KW-1133">Transmembrane helix</keyword>
<comment type="similarity">
    <text evidence="2">Belongs to the cation diffusion facilitator (CDF) transporter (TC 2.A.4) family. SLC30A subfamily.</text>
</comment>
<evidence type="ECO:0000313" key="13">
    <source>
        <dbReference type="EMBL" id="QKE25757.1"/>
    </source>
</evidence>
<name>A0AAE7B4P5_9BACT</name>
<keyword evidence="8 10" id="KW-0472">Membrane</keyword>
<evidence type="ECO:0000256" key="4">
    <source>
        <dbReference type="ARBA" id="ARBA00022692"/>
    </source>
</evidence>
<feature type="transmembrane region" description="Helical" evidence="10">
    <location>
        <begin position="81"/>
        <end position="100"/>
    </location>
</feature>
<feature type="domain" description="Cation efflux protein transmembrane" evidence="11">
    <location>
        <begin position="52"/>
        <end position="241"/>
    </location>
</feature>
<dbReference type="Pfam" id="PF01545">
    <property type="entry name" value="Cation_efflux"/>
    <property type="match status" value="1"/>
</dbReference>
<feature type="transmembrane region" description="Helical" evidence="10">
    <location>
        <begin position="211"/>
        <end position="230"/>
    </location>
</feature>
<evidence type="ECO:0000256" key="10">
    <source>
        <dbReference type="SAM" id="Phobius"/>
    </source>
</evidence>
<sequence length="319" mass="36605">MENCKFGLNDHKPFLGNKEKEHHHHGDSCGHDHSISGHTHDHRGTDKKVLKWALSITLITMFLEFFYGFLSNSLALISDAIHMFTHSFALIISLAAIVIANKKAPIEKTFGYYRIEVLAAFINGITIILSIIWIVYEAIERFLNPEIIDIKTALIVAIIGLIVNIITGVILMQGDRNNINLKSAFIHMLTDALSSVAIIIGYIVIHFTSWYFIDIILAILVAFVIAKWAIDILKNSINTLLESSPLNINEVKEYICKNEKVIELHDIHIWEITQNMYNMTAHVKINKDDLVHYEKILHEINHQLKEKFKIVHTTFQFEW</sequence>
<dbReference type="PANTHER" id="PTHR11562">
    <property type="entry name" value="CATION EFFLUX PROTEIN/ ZINC TRANSPORTER"/>
    <property type="match status" value="1"/>
</dbReference>
<dbReference type="GO" id="GO:0005385">
    <property type="term" value="F:zinc ion transmembrane transporter activity"/>
    <property type="evidence" value="ECO:0007669"/>
    <property type="project" value="TreeGrafter"/>
</dbReference>
<dbReference type="GO" id="GO:0005886">
    <property type="term" value="C:plasma membrane"/>
    <property type="evidence" value="ECO:0007669"/>
    <property type="project" value="TreeGrafter"/>
</dbReference>
<keyword evidence="7" id="KW-0406">Ion transport</keyword>
<dbReference type="PANTHER" id="PTHR11562:SF17">
    <property type="entry name" value="RE54080P-RELATED"/>
    <property type="match status" value="1"/>
</dbReference>
<dbReference type="SUPFAM" id="SSF160240">
    <property type="entry name" value="Cation efflux protein cytoplasmic domain-like"/>
    <property type="match status" value="1"/>
</dbReference>
<dbReference type="EMBL" id="CP030944">
    <property type="protein sequence ID" value="QKE25757.1"/>
    <property type="molecule type" value="Genomic_DNA"/>
</dbReference>
<dbReference type="Pfam" id="PF16916">
    <property type="entry name" value="ZT_dimer"/>
    <property type="match status" value="1"/>
</dbReference>
<dbReference type="Gene3D" id="1.20.1510.10">
    <property type="entry name" value="Cation efflux protein transmembrane domain"/>
    <property type="match status" value="1"/>
</dbReference>
<keyword evidence="14" id="KW-1185">Reference proteome</keyword>
<dbReference type="InterPro" id="IPR002524">
    <property type="entry name" value="Cation_efflux"/>
</dbReference>
<dbReference type="Proteomes" id="UP000502065">
    <property type="component" value="Chromosome"/>
</dbReference>
<evidence type="ECO:0000256" key="2">
    <source>
        <dbReference type="ARBA" id="ARBA00008873"/>
    </source>
</evidence>
<comment type="subcellular location">
    <subcellularLocation>
        <location evidence="1">Membrane</location>
        <topology evidence="1">Multi-pass membrane protein</topology>
    </subcellularLocation>
</comment>
<keyword evidence="3" id="KW-0813">Transport</keyword>
<feature type="domain" description="Cation efflux protein cytoplasmic" evidence="12">
    <location>
        <begin position="246"/>
        <end position="318"/>
    </location>
</feature>
<evidence type="ECO:0000313" key="14">
    <source>
        <dbReference type="Proteomes" id="UP000502065"/>
    </source>
</evidence>
<dbReference type="InterPro" id="IPR027470">
    <property type="entry name" value="Cation_efflux_CTD"/>
</dbReference>
<dbReference type="RefSeq" id="WP_129095383.1">
    <property type="nucleotide sequence ID" value="NZ_CBCSAE010000002.1"/>
</dbReference>
<evidence type="ECO:0000256" key="9">
    <source>
        <dbReference type="SAM" id="MobiDB-lite"/>
    </source>
</evidence>
<keyword evidence="5" id="KW-0862">Zinc</keyword>
<keyword evidence="5" id="KW-0864">Zinc transport</keyword>
<keyword evidence="4 10" id="KW-0812">Transmembrane</keyword>